<accession>C8NBP3</accession>
<comment type="caution">
    <text evidence="2">The sequence shown here is derived from an EMBL/GenBank/DDBJ whole genome shotgun (WGS) entry which is preliminary data.</text>
</comment>
<dbReference type="AlphaFoldDB" id="C8NBP3"/>
<dbReference type="InterPro" id="IPR002491">
    <property type="entry name" value="ABC_transptr_periplasmic_BD"/>
</dbReference>
<dbReference type="STRING" id="2718.CHUV0807_1553"/>
<dbReference type="PANTHER" id="PTHR30535:SF34">
    <property type="entry name" value="MOLYBDATE-BINDING PROTEIN MOLA"/>
    <property type="match status" value="1"/>
</dbReference>
<feature type="domain" description="Fe/B12 periplasmic-binding" evidence="1">
    <location>
        <begin position="175"/>
        <end position="473"/>
    </location>
</feature>
<evidence type="ECO:0000259" key="1">
    <source>
        <dbReference type="PROSITE" id="PS50983"/>
    </source>
</evidence>
<dbReference type="Gene3D" id="3.40.50.1980">
    <property type="entry name" value="Nitrogenase molybdenum iron protein domain"/>
    <property type="match status" value="2"/>
</dbReference>
<gene>
    <name evidence="2" type="ORF">HMPREF0198_1921</name>
</gene>
<dbReference type="PROSITE" id="PS50983">
    <property type="entry name" value="FE_B12_PBP"/>
    <property type="match status" value="1"/>
</dbReference>
<sequence>MAEEKAALYEWLLTNDENCEDGDAVYGVPTWWDSAVVFAGFGQAPERFYLATTGAHRGKVFYYNHEECSMRIADSVAAFLDLLCGDPVAFMQRFYDVAIGTLPLTTPTDFPSHRALCPGAAGFIHGRTFPTTGAYMLKKLLAAAVVAATMTAAHAEVKTIKDVLGREVKVDVPAKRIMLGFYYTDYLAVGGEKALDNVVGFSKAVWTDWTPASWEVYSKALPKLNELADVGEVEVGTFSVEKVLALKPDLVILADWQWQAIEDDLEPLEKAGIPVVVLDYNKEQLPLHLESTRVLGEITGQEARAKEIAAWYEGVVKDVHSRVEKSGQPKPKIYLEFGNKGPAEYGNSFGNTMWGPLAEQAMGSNIAVGHVEYAGPMNPEQVIVDKPEVVVISGRETELKKNEQALVMGINIAKDEALKRLNGYKTRQGWAELPAIKDGRLYGIYQGASRTLADAASIQYIAKALYPDAFKDVDPLATYLDFHKKYLPVTPEGTFFLKAE</sequence>
<dbReference type="InterPro" id="IPR050902">
    <property type="entry name" value="ABC_Transporter_SBP"/>
</dbReference>
<dbReference type="Pfam" id="PF01497">
    <property type="entry name" value="Peripla_BP_2"/>
    <property type="match status" value="1"/>
</dbReference>
<evidence type="ECO:0000313" key="3">
    <source>
        <dbReference type="Proteomes" id="UP000004870"/>
    </source>
</evidence>
<keyword evidence="3" id="KW-1185">Reference proteome</keyword>
<dbReference type="PANTHER" id="PTHR30535">
    <property type="entry name" value="VITAMIN B12-BINDING PROTEIN"/>
    <property type="match status" value="1"/>
</dbReference>
<dbReference type="Proteomes" id="UP000004870">
    <property type="component" value="Unassembled WGS sequence"/>
</dbReference>
<evidence type="ECO:0000313" key="2">
    <source>
        <dbReference type="EMBL" id="EEV87978.1"/>
    </source>
</evidence>
<reference evidence="2 3" key="1">
    <citation type="submission" date="2009-08" db="EMBL/GenBank/DDBJ databases">
        <authorList>
            <person name="Qin X."/>
            <person name="Bachman B."/>
            <person name="Battles P."/>
            <person name="Bell A."/>
            <person name="Bess C."/>
            <person name="Bickham C."/>
            <person name="Chaboub L."/>
            <person name="Chen D."/>
            <person name="Coyle M."/>
            <person name="Deiros D.R."/>
            <person name="Dinh H."/>
            <person name="Forbes L."/>
            <person name="Fowler G."/>
            <person name="Francisco L."/>
            <person name="Fu Q."/>
            <person name="Gubbala S."/>
            <person name="Hale W."/>
            <person name="Han Y."/>
            <person name="Hemphill L."/>
            <person name="Highlander S.K."/>
            <person name="Hirani K."/>
            <person name="Hogues M."/>
            <person name="Jackson L."/>
            <person name="Jakkamsetti A."/>
            <person name="Javaid M."/>
            <person name="Jiang H."/>
            <person name="Korchina V."/>
            <person name="Kovar C."/>
            <person name="Lara F."/>
            <person name="Lee S."/>
            <person name="Mata R."/>
            <person name="Mathew T."/>
            <person name="Moen C."/>
            <person name="Morales K."/>
            <person name="Munidasa M."/>
            <person name="Nazareth L."/>
            <person name="Ngo R."/>
            <person name="Nguyen L."/>
            <person name="Okwuonu G."/>
            <person name="Ongeri F."/>
            <person name="Patil S."/>
            <person name="Petrosino J."/>
            <person name="Pham C."/>
            <person name="Pham P."/>
            <person name="Pu L.-L."/>
            <person name="Puazo M."/>
            <person name="Raj R."/>
            <person name="Reid J."/>
            <person name="Rouhana J."/>
            <person name="Saada N."/>
            <person name="Shang Y."/>
            <person name="Simmons D."/>
            <person name="Thornton R."/>
            <person name="Warren J."/>
            <person name="Weissenberger G."/>
            <person name="Zhang J."/>
            <person name="Zhang L."/>
            <person name="Zhou C."/>
            <person name="Zhu D."/>
            <person name="Muzny D."/>
            <person name="Worley K."/>
            <person name="Gibbs R."/>
        </authorList>
    </citation>
    <scope>NUCLEOTIDE SEQUENCE [LARGE SCALE GENOMIC DNA]</scope>
    <source>
        <strain evidence="3">ATCC 15826 / DSM 8339 / NCTC 10426 / 6573</strain>
    </source>
</reference>
<proteinExistence type="predicted"/>
<name>C8NBP3_CARH6</name>
<dbReference type="SUPFAM" id="SSF53807">
    <property type="entry name" value="Helical backbone' metal receptor"/>
    <property type="match status" value="1"/>
</dbReference>
<organism evidence="2 3">
    <name type="scientific">Cardiobacterium hominis (strain ATCC 15826 / DSM 8339 / NCTC 10426 / 6573)</name>
    <dbReference type="NCBI Taxonomy" id="638300"/>
    <lineage>
        <taxon>Bacteria</taxon>
        <taxon>Pseudomonadati</taxon>
        <taxon>Pseudomonadota</taxon>
        <taxon>Gammaproteobacteria</taxon>
        <taxon>Cardiobacteriales</taxon>
        <taxon>Cardiobacteriaceae</taxon>
        <taxon>Cardiobacterium</taxon>
    </lineage>
</organism>
<dbReference type="HOGENOM" id="CLU_038034_5_1_6"/>
<protein>
    <submittedName>
        <fullName evidence="2">Periplasmic binding protein</fullName>
    </submittedName>
</protein>
<dbReference type="EMBL" id="ACKY01000105">
    <property type="protein sequence ID" value="EEV87978.1"/>
    <property type="molecule type" value="Genomic_DNA"/>
</dbReference>